<dbReference type="EMBL" id="CAUM01000043">
    <property type="protein sequence ID" value="CCV04764.1"/>
    <property type="molecule type" value="Genomic_DNA"/>
</dbReference>
<name>M5EJ85_9HYPH</name>
<dbReference type="STRING" id="1297569.MESS2_1370061"/>
<sequence length="137" mass="15255">MAECGMAQPGKPEELGLRPFDRHDPRHFWWPHVSADARRARSRDEAVVEEALNIVQNPVLGRRVTNAYVGTKMSCNARMTRASGSERIMRKFNVLQRPLRVQRTRGAVVTSRQGRGDSSWTPTPIPSPAQTPNGAPG</sequence>
<protein>
    <submittedName>
        <fullName evidence="2">Uncharacterized protein</fullName>
    </submittedName>
</protein>
<feature type="compositionally biased region" description="Polar residues" evidence="1">
    <location>
        <begin position="110"/>
        <end position="122"/>
    </location>
</feature>
<keyword evidence="3" id="KW-1185">Reference proteome</keyword>
<reference evidence="2 3" key="1">
    <citation type="submission" date="2013-02" db="EMBL/GenBank/DDBJ databases">
        <authorList>
            <person name="Genoscope - CEA"/>
        </authorList>
    </citation>
    <scope>NUCLEOTIDE SEQUENCE [LARGE SCALE GENOMIC DNA]</scope>
    <source>
        <strain evidence="2 3">STM 2683</strain>
    </source>
</reference>
<feature type="region of interest" description="Disordered" evidence="1">
    <location>
        <begin position="103"/>
        <end position="137"/>
    </location>
</feature>
<dbReference type="AlphaFoldDB" id="M5EJ85"/>
<proteinExistence type="predicted"/>
<evidence type="ECO:0000313" key="3">
    <source>
        <dbReference type="Proteomes" id="UP000012062"/>
    </source>
</evidence>
<evidence type="ECO:0000256" key="1">
    <source>
        <dbReference type="SAM" id="MobiDB-lite"/>
    </source>
</evidence>
<dbReference type="Proteomes" id="UP000012062">
    <property type="component" value="Unassembled WGS sequence"/>
</dbReference>
<comment type="caution">
    <text evidence="2">The sequence shown here is derived from an EMBL/GenBank/DDBJ whole genome shotgun (WGS) entry which is preliminary data.</text>
</comment>
<evidence type="ECO:0000313" key="2">
    <source>
        <dbReference type="EMBL" id="CCV04764.1"/>
    </source>
</evidence>
<accession>M5EJ85</accession>
<gene>
    <name evidence="2" type="ORF">MESS2_1370061</name>
</gene>
<organism evidence="2 3">
    <name type="scientific">Mesorhizobium metallidurans STM 2683</name>
    <dbReference type="NCBI Taxonomy" id="1297569"/>
    <lineage>
        <taxon>Bacteria</taxon>
        <taxon>Pseudomonadati</taxon>
        <taxon>Pseudomonadota</taxon>
        <taxon>Alphaproteobacteria</taxon>
        <taxon>Hyphomicrobiales</taxon>
        <taxon>Phyllobacteriaceae</taxon>
        <taxon>Mesorhizobium</taxon>
    </lineage>
</organism>